<keyword evidence="2" id="KW-1185">Reference proteome</keyword>
<reference evidence="1" key="1">
    <citation type="submission" date="2023-08" db="EMBL/GenBank/DDBJ databases">
        <title>A de novo genome assembly of Solanum verrucosum Schlechtendal, a Mexican diploid species geographically isolated from the other diploid A-genome species in potato relatives.</title>
        <authorList>
            <person name="Hosaka K."/>
        </authorList>
    </citation>
    <scope>NUCLEOTIDE SEQUENCE</scope>
    <source>
        <tissue evidence="1">Young leaves</tissue>
    </source>
</reference>
<dbReference type="AlphaFoldDB" id="A0AAF0PU94"/>
<proteinExistence type="predicted"/>
<sequence length="110" mass="12357">MLKEALSSNSQQQMDPDFGHTRETILQVYTILIQLGALPQAFITSIKPQRPLSVKESDSLEDNMGSQDSIQADWDVDRMTTLLSEVENFPGTTVQSDTLKWRYSGMGFSL</sequence>
<dbReference type="EMBL" id="CP133612">
    <property type="protein sequence ID" value="WMV10977.1"/>
    <property type="molecule type" value="Genomic_DNA"/>
</dbReference>
<protein>
    <submittedName>
        <fullName evidence="1">Uncharacterized protein</fullName>
    </submittedName>
</protein>
<organism evidence="1 2">
    <name type="scientific">Solanum verrucosum</name>
    <dbReference type="NCBI Taxonomy" id="315347"/>
    <lineage>
        <taxon>Eukaryota</taxon>
        <taxon>Viridiplantae</taxon>
        <taxon>Streptophyta</taxon>
        <taxon>Embryophyta</taxon>
        <taxon>Tracheophyta</taxon>
        <taxon>Spermatophyta</taxon>
        <taxon>Magnoliopsida</taxon>
        <taxon>eudicotyledons</taxon>
        <taxon>Gunneridae</taxon>
        <taxon>Pentapetalae</taxon>
        <taxon>asterids</taxon>
        <taxon>lamiids</taxon>
        <taxon>Solanales</taxon>
        <taxon>Solanaceae</taxon>
        <taxon>Solanoideae</taxon>
        <taxon>Solaneae</taxon>
        <taxon>Solanum</taxon>
    </lineage>
</organism>
<dbReference type="Proteomes" id="UP001234989">
    <property type="component" value="Chromosome 1"/>
</dbReference>
<evidence type="ECO:0000313" key="1">
    <source>
        <dbReference type="EMBL" id="WMV10977.1"/>
    </source>
</evidence>
<accession>A0AAF0PU94</accession>
<name>A0AAF0PU94_SOLVR</name>
<evidence type="ECO:0000313" key="2">
    <source>
        <dbReference type="Proteomes" id="UP001234989"/>
    </source>
</evidence>
<gene>
    <name evidence="1" type="ORF">MTR67_004362</name>
</gene>